<name>A0ABX0TAJ3_9MICO</name>
<keyword evidence="6 10" id="KW-0472">Membrane</keyword>
<evidence type="ECO:0000256" key="4">
    <source>
        <dbReference type="ARBA" id="ARBA00022692"/>
    </source>
</evidence>
<dbReference type="Gene3D" id="1.20.1250.20">
    <property type="entry name" value="MFS general substrate transporter like domains"/>
    <property type="match status" value="1"/>
</dbReference>
<evidence type="ECO:0000259" key="11">
    <source>
        <dbReference type="PROSITE" id="PS50850"/>
    </source>
</evidence>
<feature type="transmembrane region" description="Helical" evidence="10">
    <location>
        <begin position="330"/>
        <end position="349"/>
    </location>
</feature>
<feature type="transmembrane region" description="Helical" evidence="10">
    <location>
        <begin position="82"/>
        <end position="104"/>
    </location>
</feature>
<dbReference type="InterPro" id="IPR036259">
    <property type="entry name" value="MFS_trans_sf"/>
</dbReference>
<organism evidence="12 13">
    <name type="scientific">Curtobacterium salicis</name>
    <dbReference type="NCBI Taxonomy" id="1779862"/>
    <lineage>
        <taxon>Bacteria</taxon>
        <taxon>Bacillati</taxon>
        <taxon>Actinomycetota</taxon>
        <taxon>Actinomycetes</taxon>
        <taxon>Micrococcales</taxon>
        <taxon>Microbacteriaceae</taxon>
        <taxon>Curtobacterium</taxon>
    </lineage>
</organism>
<feature type="domain" description="Major facilitator superfamily (MFS) profile" evidence="11">
    <location>
        <begin position="265"/>
        <end position="459"/>
    </location>
</feature>
<evidence type="ECO:0000256" key="9">
    <source>
        <dbReference type="SAM" id="MobiDB-lite"/>
    </source>
</evidence>
<proteinExistence type="inferred from homology"/>
<dbReference type="InterPro" id="IPR020846">
    <property type="entry name" value="MFS_dom"/>
</dbReference>
<feature type="transmembrane region" description="Helical" evidence="10">
    <location>
        <begin position="418"/>
        <end position="437"/>
    </location>
</feature>
<evidence type="ECO:0000256" key="7">
    <source>
        <dbReference type="ARBA" id="ARBA00038075"/>
    </source>
</evidence>
<sequence length="459" mass="46680">MTKNTPPTETPAPDERNAYVDATQSDASDEGGDGKAGTSTRAARTALSALVAAHAVSQTGNVVTAFAVPFYVLALGGSGVEIGVAAAFATAPVIIGGPLGGVVVDRVGHRRAAIVADVVSGASVLAMPVLALTVGLPFWALLTLVFVGGLLDTPGQTARRVMLPALTQKARVRVERSVGLLDGSERFAKLVGASLAGLLVAAIGPIGSLFVNAATFAVSAVLTWALVPRDARAAEADTGIGDARRESFWADLTEGARFVVRDPLMRLLVGLVLITNLLDAARGSTLLPLYANDRLGGAAALGLLVATMGGCALLGNVAFGFIAHRVPRRVTFAVCFTLAGGPSSLAFALGAPLPVLVAATALAGLAAGSLNPILATVELERVPEHMRGRVFGLINAGAWAGVPFGALLGGLAADTIGLAFAFGIVAAAYVVTTLTPLTGGSWRLMERGNSAHHVRNDRP</sequence>
<evidence type="ECO:0000256" key="1">
    <source>
        <dbReference type="ARBA" id="ARBA00004429"/>
    </source>
</evidence>
<evidence type="ECO:0000256" key="5">
    <source>
        <dbReference type="ARBA" id="ARBA00022989"/>
    </source>
</evidence>
<comment type="caution">
    <text evidence="12">The sequence shown here is derived from an EMBL/GenBank/DDBJ whole genome shotgun (WGS) entry which is preliminary data.</text>
</comment>
<dbReference type="PANTHER" id="PTHR23513">
    <property type="entry name" value="INTEGRAL MEMBRANE EFFLUX PROTEIN-RELATED"/>
    <property type="match status" value="1"/>
</dbReference>
<keyword evidence="4 10" id="KW-0812">Transmembrane</keyword>
<feature type="transmembrane region" description="Helical" evidence="10">
    <location>
        <begin position="186"/>
        <end position="203"/>
    </location>
</feature>
<evidence type="ECO:0000313" key="13">
    <source>
        <dbReference type="Proteomes" id="UP001318300"/>
    </source>
</evidence>
<gene>
    <name evidence="12" type="ORF">E9228_003242</name>
</gene>
<evidence type="ECO:0000256" key="2">
    <source>
        <dbReference type="ARBA" id="ARBA00022448"/>
    </source>
</evidence>
<feature type="transmembrane region" description="Helical" evidence="10">
    <location>
        <begin position="355"/>
        <end position="377"/>
    </location>
</feature>
<evidence type="ECO:0000256" key="6">
    <source>
        <dbReference type="ARBA" id="ARBA00023136"/>
    </source>
</evidence>
<evidence type="ECO:0000256" key="10">
    <source>
        <dbReference type="SAM" id="Phobius"/>
    </source>
</evidence>
<reference evidence="12 13" key="1">
    <citation type="submission" date="2020-03" db="EMBL/GenBank/DDBJ databases">
        <title>Above-ground endophytic microbial communities from plants in different locations in the United States.</title>
        <authorList>
            <person name="Frank C."/>
        </authorList>
    </citation>
    <scope>NUCLEOTIDE SEQUENCE [LARGE SCALE GENOMIC DNA]</scope>
    <source>
        <strain evidence="12 13">WW7</strain>
    </source>
</reference>
<dbReference type="SUPFAM" id="SSF103473">
    <property type="entry name" value="MFS general substrate transporter"/>
    <property type="match status" value="1"/>
</dbReference>
<evidence type="ECO:0000313" key="12">
    <source>
        <dbReference type="EMBL" id="NII42573.1"/>
    </source>
</evidence>
<comment type="subcellular location">
    <subcellularLocation>
        <location evidence="1">Cell inner membrane</location>
        <topology evidence="1">Multi-pass membrane protein</topology>
    </subcellularLocation>
</comment>
<feature type="transmembrane region" description="Helical" evidence="10">
    <location>
        <begin position="136"/>
        <end position="153"/>
    </location>
</feature>
<evidence type="ECO:0000256" key="3">
    <source>
        <dbReference type="ARBA" id="ARBA00022475"/>
    </source>
</evidence>
<dbReference type="PANTHER" id="PTHR23513:SF9">
    <property type="entry name" value="ENTEROBACTIN EXPORTER ENTS"/>
    <property type="match status" value="1"/>
</dbReference>
<dbReference type="PROSITE" id="PS50850">
    <property type="entry name" value="MFS"/>
    <property type="match status" value="1"/>
</dbReference>
<feature type="transmembrane region" description="Helical" evidence="10">
    <location>
        <begin position="267"/>
        <end position="291"/>
    </location>
</feature>
<feature type="transmembrane region" description="Helical" evidence="10">
    <location>
        <begin position="389"/>
        <end position="412"/>
    </location>
</feature>
<feature type="region of interest" description="Disordered" evidence="9">
    <location>
        <begin position="1"/>
        <end position="39"/>
    </location>
</feature>
<dbReference type="CDD" id="cd06173">
    <property type="entry name" value="MFS_MefA_like"/>
    <property type="match status" value="1"/>
</dbReference>
<evidence type="ECO:0000256" key="8">
    <source>
        <dbReference type="ARBA" id="ARBA00040914"/>
    </source>
</evidence>
<keyword evidence="13" id="KW-1185">Reference proteome</keyword>
<protein>
    <recommendedName>
        <fullName evidence="8">Multidrug efflux pump Tap</fullName>
    </recommendedName>
</protein>
<dbReference type="EMBL" id="JAAOYO010000005">
    <property type="protein sequence ID" value="NII42573.1"/>
    <property type="molecule type" value="Genomic_DNA"/>
</dbReference>
<keyword evidence="2" id="KW-0813">Transport</keyword>
<feature type="transmembrane region" description="Helical" evidence="10">
    <location>
        <begin position="297"/>
        <end position="323"/>
    </location>
</feature>
<dbReference type="Pfam" id="PF07690">
    <property type="entry name" value="MFS_1"/>
    <property type="match status" value="1"/>
</dbReference>
<accession>A0ABX0TAJ3</accession>
<keyword evidence="5 10" id="KW-1133">Transmembrane helix</keyword>
<dbReference type="RefSeq" id="WP_166781547.1">
    <property type="nucleotide sequence ID" value="NZ_JAAOYO010000005.1"/>
</dbReference>
<comment type="similarity">
    <text evidence="7">Belongs to the major facilitator superfamily. Drug:H(+) antiporter-3 (DHA3) (TC 2.A.1.21) family.</text>
</comment>
<keyword evidence="3" id="KW-1003">Cell membrane</keyword>
<dbReference type="InterPro" id="IPR011701">
    <property type="entry name" value="MFS"/>
</dbReference>
<dbReference type="Proteomes" id="UP001318300">
    <property type="component" value="Unassembled WGS sequence"/>
</dbReference>